<keyword evidence="2" id="KW-0472">Membrane</keyword>
<dbReference type="InterPro" id="IPR021244">
    <property type="entry name" value="DUF2802"/>
</dbReference>
<dbReference type="Gene3D" id="6.10.250.3050">
    <property type="match status" value="1"/>
</dbReference>
<protein>
    <recommendedName>
        <fullName evidence="5">DUF2802 domain-containing protein</fullName>
    </recommendedName>
</protein>
<dbReference type="RefSeq" id="WP_173064608.1">
    <property type="nucleotide sequence ID" value="NZ_AP022853.1"/>
</dbReference>
<keyword evidence="1" id="KW-0175">Coiled coil</keyword>
<evidence type="ECO:0000313" key="3">
    <source>
        <dbReference type="EMBL" id="BCB27278.1"/>
    </source>
</evidence>
<evidence type="ECO:0000256" key="2">
    <source>
        <dbReference type="SAM" id="Phobius"/>
    </source>
</evidence>
<dbReference type="EMBL" id="AP022853">
    <property type="protein sequence ID" value="BCB27278.1"/>
    <property type="molecule type" value="Genomic_DNA"/>
</dbReference>
<keyword evidence="2" id="KW-0812">Transmembrane</keyword>
<reference evidence="4" key="1">
    <citation type="submission" date="2020-03" db="EMBL/GenBank/DDBJ databases">
        <title>Complete genome sequence of sulfur-oxidizing bacterium skT11.</title>
        <authorList>
            <person name="Kanda M."/>
            <person name="Kojima H."/>
            <person name="Fukui M."/>
        </authorList>
    </citation>
    <scope>NUCLEOTIDE SEQUENCE [LARGE SCALE GENOMIC DNA]</scope>
    <source>
        <strain evidence="4">skT11</strain>
    </source>
</reference>
<accession>A0A6F8VC30</accession>
<dbReference type="Proteomes" id="UP000502260">
    <property type="component" value="Chromosome"/>
</dbReference>
<proteinExistence type="predicted"/>
<keyword evidence="2" id="KW-1133">Transmembrane helix</keyword>
<dbReference type="KEGG" id="slac:SKTS_21640"/>
<dbReference type="Pfam" id="PF10975">
    <property type="entry name" value="DUF2802"/>
    <property type="match status" value="1"/>
</dbReference>
<feature type="coiled-coil region" evidence="1">
    <location>
        <begin position="50"/>
        <end position="77"/>
    </location>
</feature>
<gene>
    <name evidence="3" type="ORF">SKTS_21640</name>
</gene>
<dbReference type="AlphaFoldDB" id="A0A6F8VC30"/>
<evidence type="ECO:0008006" key="5">
    <source>
        <dbReference type="Google" id="ProtNLM"/>
    </source>
</evidence>
<evidence type="ECO:0000313" key="4">
    <source>
        <dbReference type="Proteomes" id="UP000502260"/>
    </source>
</evidence>
<keyword evidence="4" id="KW-1185">Reference proteome</keyword>
<feature type="transmembrane region" description="Helical" evidence="2">
    <location>
        <begin position="12"/>
        <end position="30"/>
    </location>
</feature>
<name>A0A6F8VC30_9PROT</name>
<organism evidence="3 4">
    <name type="scientific">Sulfurimicrobium lacus</name>
    <dbReference type="NCBI Taxonomy" id="2715678"/>
    <lineage>
        <taxon>Bacteria</taxon>
        <taxon>Pseudomonadati</taxon>
        <taxon>Pseudomonadota</taxon>
        <taxon>Betaproteobacteria</taxon>
        <taxon>Nitrosomonadales</taxon>
        <taxon>Sulfuricellaceae</taxon>
        <taxon>Sulfurimicrobium</taxon>
    </lineage>
</organism>
<evidence type="ECO:0000256" key="1">
    <source>
        <dbReference type="SAM" id="Coils"/>
    </source>
</evidence>
<sequence>MESLVITWRELLIIVAVVLAVYVAEMLLLLRSKRGGRRWKSDAASAEPRLDALESEIEQVHAQLLHFKEQLDKLEAAPPPQANAPSSSPYSQAIQLAKQGADVSEVAANCGISRGEAELIVAMHRAKGL</sequence>